<comment type="caution">
    <text evidence="2">The sequence shown here is derived from an EMBL/GenBank/DDBJ whole genome shotgun (WGS) entry which is preliminary data.</text>
</comment>
<name>A0ABD5FD46_ENTAV</name>
<reference evidence="2 3" key="1">
    <citation type="submission" date="2023-03" db="EMBL/GenBank/DDBJ databases">
        <authorList>
            <person name="Shen W."/>
            <person name="Cai J."/>
        </authorList>
    </citation>
    <scope>NUCLEOTIDE SEQUENCE [LARGE SCALE GENOMIC DNA]</scope>
    <source>
        <strain evidence="2 3">Y2</strain>
    </source>
</reference>
<proteinExistence type="predicted"/>
<evidence type="ECO:0000313" key="3">
    <source>
        <dbReference type="Proteomes" id="UP001264335"/>
    </source>
</evidence>
<keyword evidence="1" id="KW-1133">Transmembrane helix</keyword>
<evidence type="ECO:0000256" key="1">
    <source>
        <dbReference type="SAM" id="Phobius"/>
    </source>
</evidence>
<dbReference type="AlphaFoldDB" id="A0ABD5FD46"/>
<sequence>MKSKTIFQYILSTSIIVLLSVFVRVTVDQLIHDNLSFAISLLPMSILMITSISIKNKNEVKFESKRLLTSLIYGLSIVISYSTISTKFLLMWAYLIMAVLLTCSLVLFILLHKENETISSNHKDTNKQNFSQNLFIIYFVNFSKTYELAMLINNKIKMTVEKEKVTSSSNTESEQFNFGVNNEGIPINISTQESVGSSSKKEEALRESFEIKNTKSKLLELVLNKAESITEFSDLTEGKIIKLDDVKMELFDKQNSEAIKMMMSGAFNGFNIRGQEQGLDYEMNLSSILNSFLSEYVYELNFSKNDRSYIITIPFTGNSQFENNYSVNDLLTGTVTVVGVYKGKYDRPVQFLDNMLKSKENQEPNTKQAENPVTVMNEADEFDTISFSTNTTEKPSEGESITHYIDVIAILQQVVIEGGANEEEAN</sequence>
<feature type="transmembrane region" description="Helical" evidence="1">
    <location>
        <begin position="7"/>
        <end position="23"/>
    </location>
</feature>
<feature type="transmembrane region" description="Helical" evidence="1">
    <location>
        <begin position="90"/>
        <end position="111"/>
    </location>
</feature>
<dbReference type="RefSeq" id="WP_311871614.1">
    <property type="nucleotide sequence ID" value="NZ_JARPWF010000020.1"/>
</dbReference>
<protein>
    <submittedName>
        <fullName evidence="2">Uncharacterized protein</fullName>
    </submittedName>
</protein>
<feature type="transmembrane region" description="Helical" evidence="1">
    <location>
        <begin position="66"/>
        <end position="84"/>
    </location>
</feature>
<feature type="transmembrane region" description="Helical" evidence="1">
    <location>
        <begin position="35"/>
        <end position="54"/>
    </location>
</feature>
<keyword evidence="1" id="KW-0472">Membrane</keyword>
<dbReference type="Proteomes" id="UP001264335">
    <property type="component" value="Unassembled WGS sequence"/>
</dbReference>
<organism evidence="2 3">
    <name type="scientific">Enterococcus avium</name>
    <name type="common">Streptococcus avium</name>
    <dbReference type="NCBI Taxonomy" id="33945"/>
    <lineage>
        <taxon>Bacteria</taxon>
        <taxon>Bacillati</taxon>
        <taxon>Bacillota</taxon>
        <taxon>Bacilli</taxon>
        <taxon>Lactobacillales</taxon>
        <taxon>Enterococcaceae</taxon>
        <taxon>Enterococcus</taxon>
    </lineage>
</organism>
<dbReference type="EMBL" id="JARPWY010000065">
    <property type="protein sequence ID" value="MDT2516073.1"/>
    <property type="molecule type" value="Genomic_DNA"/>
</dbReference>
<evidence type="ECO:0000313" key="2">
    <source>
        <dbReference type="EMBL" id="MDT2516073.1"/>
    </source>
</evidence>
<keyword evidence="1" id="KW-0812">Transmembrane</keyword>
<gene>
    <name evidence="2" type="ORF">P7D79_17755</name>
</gene>
<accession>A0ABD5FD46</accession>